<accession>A0A2H0N6P4</accession>
<evidence type="ECO:0000313" key="4">
    <source>
        <dbReference type="Proteomes" id="UP000229600"/>
    </source>
</evidence>
<dbReference type="AlphaFoldDB" id="A0A2H0N6P4"/>
<dbReference type="SMART" id="SM00257">
    <property type="entry name" value="LysM"/>
    <property type="match status" value="2"/>
</dbReference>
<dbReference type="CDD" id="cd00118">
    <property type="entry name" value="LysM"/>
    <property type="match status" value="2"/>
</dbReference>
<feature type="transmembrane region" description="Helical" evidence="1">
    <location>
        <begin position="44"/>
        <end position="63"/>
    </location>
</feature>
<protein>
    <recommendedName>
        <fullName evidence="2">LysM domain-containing protein</fullName>
    </recommendedName>
</protein>
<dbReference type="SUPFAM" id="SSF54106">
    <property type="entry name" value="LysM domain"/>
    <property type="match status" value="1"/>
</dbReference>
<dbReference type="InterPro" id="IPR036779">
    <property type="entry name" value="LysM_dom_sf"/>
</dbReference>
<sequence length="482" mass="52992">MFFLLFCGIVGSLFANWGEGIVMKKYLYKGLLFFLRGLVYVKRAIVSFFFALVHFFGFLARGYRNSIGFRIYKVYLRLKRYYNRTSITENRFVDFFGRRGVLQAFFFLLVVGLMFPHSKLYSRENIEIVGRETLLYKMTGPGEQDFSSEETLGDIAYSDSSQFGAWKEGGIATEDLGSDILGQISEQELYGTSEQGSAITKPIIMPGASLPETPEPEVQPGAPRKESVKYIVQPGDVIGKIAEKYDIHVNTILWANNLSVRSYIRPGDELIIPPVDGVSHKVKSGDTLNKIANLYDAEVDEIIAFNNLQDLERALQIGDELVIPGGTPIAKAAVVVPRTPVRSSPVTQIVAPRPSVTAPAGSGYIWPTDAKIITQYFGLQHTGVDIAGPTGLSNYAARSGTVIKSQCGWNGGYGCYVILDHGGGVQTLYGHNSKLLVSVGQTVNQGDPVGILGSTGRSTGPHLHFEVRVNGKRVNPLKYIRQ</sequence>
<dbReference type="GO" id="GO:0004222">
    <property type="term" value="F:metalloendopeptidase activity"/>
    <property type="evidence" value="ECO:0007669"/>
    <property type="project" value="TreeGrafter"/>
</dbReference>
<dbReference type="Pfam" id="PF01476">
    <property type="entry name" value="LysM"/>
    <property type="match status" value="2"/>
</dbReference>
<dbReference type="InterPro" id="IPR018392">
    <property type="entry name" value="LysM"/>
</dbReference>
<dbReference type="CDD" id="cd12797">
    <property type="entry name" value="M23_peptidase"/>
    <property type="match status" value="1"/>
</dbReference>
<keyword evidence="1" id="KW-1133">Transmembrane helix</keyword>
<dbReference type="Gene3D" id="3.10.350.10">
    <property type="entry name" value="LysM domain"/>
    <property type="match status" value="2"/>
</dbReference>
<evidence type="ECO:0000313" key="3">
    <source>
        <dbReference type="EMBL" id="PIR04561.1"/>
    </source>
</evidence>
<name>A0A2H0N6P4_9BACT</name>
<gene>
    <name evidence="3" type="ORF">COV59_00345</name>
</gene>
<dbReference type="InterPro" id="IPR050570">
    <property type="entry name" value="Cell_wall_metabolism_enzyme"/>
</dbReference>
<proteinExistence type="predicted"/>
<dbReference type="Pfam" id="PF01551">
    <property type="entry name" value="Peptidase_M23"/>
    <property type="match status" value="1"/>
</dbReference>
<dbReference type="PANTHER" id="PTHR21666:SF270">
    <property type="entry name" value="MUREIN HYDROLASE ACTIVATOR ENVC"/>
    <property type="match status" value="1"/>
</dbReference>
<feature type="domain" description="LysM" evidence="2">
    <location>
        <begin position="278"/>
        <end position="323"/>
    </location>
</feature>
<dbReference type="EMBL" id="PCWN01000001">
    <property type="protein sequence ID" value="PIR04561.1"/>
    <property type="molecule type" value="Genomic_DNA"/>
</dbReference>
<dbReference type="InterPro" id="IPR016047">
    <property type="entry name" value="M23ase_b-sheet_dom"/>
</dbReference>
<comment type="caution">
    <text evidence="3">The sequence shown here is derived from an EMBL/GenBank/DDBJ whole genome shotgun (WGS) entry which is preliminary data.</text>
</comment>
<dbReference type="SUPFAM" id="SSF51261">
    <property type="entry name" value="Duplicated hybrid motif"/>
    <property type="match status" value="1"/>
</dbReference>
<organism evidence="3 4">
    <name type="scientific">Candidatus Magasanikbacteria bacterium CG11_big_fil_rev_8_21_14_0_20_39_34</name>
    <dbReference type="NCBI Taxonomy" id="1974653"/>
    <lineage>
        <taxon>Bacteria</taxon>
        <taxon>Candidatus Magasanikiibacteriota</taxon>
    </lineage>
</organism>
<dbReference type="PANTHER" id="PTHR21666">
    <property type="entry name" value="PEPTIDASE-RELATED"/>
    <property type="match status" value="1"/>
</dbReference>
<feature type="domain" description="LysM" evidence="2">
    <location>
        <begin position="228"/>
        <end position="272"/>
    </location>
</feature>
<evidence type="ECO:0000256" key="1">
    <source>
        <dbReference type="SAM" id="Phobius"/>
    </source>
</evidence>
<evidence type="ECO:0000259" key="2">
    <source>
        <dbReference type="PROSITE" id="PS51782"/>
    </source>
</evidence>
<reference evidence="3 4" key="1">
    <citation type="submission" date="2017-09" db="EMBL/GenBank/DDBJ databases">
        <title>Depth-based differentiation of microbial function through sediment-hosted aquifers and enrichment of novel symbionts in the deep terrestrial subsurface.</title>
        <authorList>
            <person name="Probst A.J."/>
            <person name="Ladd B."/>
            <person name="Jarett J.K."/>
            <person name="Geller-Mcgrath D.E."/>
            <person name="Sieber C.M."/>
            <person name="Emerson J.B."/>
            <person name="Anantharaman K."/>
            <person name="Thomas B.C."/>
            <person name="Malmstrom R."/>
            <person name="Stieglmeier M."/>
            <person name="Klingl A."/>
            <person name="Woyke T."/>
            <person name="Ryan C.M."/>
            <person name="Banfield J.F."/>
        </authorList>
    </citation>
    <scope>NUCLEOTIDE SEQUENCE [LARGE SCALE GENOMIC DNA]</scope>
    <source>
        <strain evidence="3">CG11_big_fil_rev_8_21_14_0_20_39_34</strain>
    </source>
</reference>
<keyword evidence="1" id="KW-0812">Transmembrane</keyword>
<feature type="transmembrane region" description="Helical" evidence="1">
    <location>
        <begin position="100"/>
        <end position="117"/>
    </location>
</feature>
<dbReference type="Proteomes" id="UP000229600">
    <property type="component" value="Unassembled WGS sequence"/>
</dbReference>
<dbReference type="Gene3D" id="2.70.70.10">
    <property type="entry name" value="Glucose Permease (Domain IIA)"/>
    <property type="match status" value="1"/>
</dbReference>
<dbReference type="PROSITE" id="PS51782">
    <property type="entry name" value="LYSM"/>
    <property type="match status" value="2"/>
</dbReference>
<keyword evidence="1" id="KW-0472">Membrane</keyword>
<dbReference type="InterPro" id="IPR011055">
    <property type="entry name" value="Dup_hybrid_motif"/>
</dbReference>